<dbReference type="EMBL" id="LT934425">
    <property type="protein sequence ID" value="SOH06180.1"/>
    <property type="molecule type" value="Genomic_DNA"/>
</dbReference>
<reference evidence="2" key="2">
    <citation type="submission" date="2017-10" db="EMBL/GenBank/DDBJ databases">
        <authorList>
            <person name="Banno H."/>
            <person name="Chua N.-H."/>
        </authorList>
    </citation>
    <scope>NUCLEOTIDE SEQUENCE [LARGE SCALE GENOMIC DNA]</scope>
    <source>
        <strain evidence="2">Kuenenia_mbr1_ru-nijmegen</strain>
    </source>
</reference>
<dbReference type="Proteomes" id="UP000501926">
    <property type="component" value="Chromosome"/>
</dbReference>
<dbReference type="Proteomes" id="UP000221734">
    <property type="component" value="Chromosome Kuenenia_stuttgartiensis_MBR1"/>
</dbReference>
<dbReference type="EMBL" id="CP049055">
    <property type="protein sequence ID" value="QII12229.1"/>
    <property type="molecule type" value="Genomic_DNA"/>
</dbReference>
<evidence type="ECO:0000313" key="4">
    <source>
        <dbReference type="Proteomes" id="UP000501926"/>
    </source>
</evidence>
<accession>A0A2C9CKI2</accession>
<organism evidence="2 3">
    <name type="scientific">Kuenenia stuttgartiensis</name>
    <dbReference type="NCBI Taxonomy" id="174633"/>
    <lineage>
        <taxon>Bacteria</taxon>
        <taxon>Pseudomonadati</taxon>
        <taxon>Planctomycetota</taxon>
        <taxon>Candidatus Brocadiia</taxon>
        <taxon>Candidatus Brocadiales</taxon>
        <taxon>Candidatus Brocadiaceae</taxon>
        <taxon>Candidatus Kuenenia</taxon>
    </lineage>
</organism>
<sequence length="119" mass="13945">MTFTFYWENGFFMEGHVKKKVVFSISLRDQDNIPVQMKNKLLDKFNEFGIEPVDIGWNFGITDASDLGLTKYFTKITYQTEGKEVDDTKAYTKKLYETIEKTFTALNPDLKIQSYEIQD</sequence>
<name>A0A2C9CKI2_KUEST</name>
<reference evidence="3" key="1">
    <citation type="submission" date="2017-10" db="EMBL/GenBank/DDBJ databases">
        <authorList>
            <person name="Frank J."/>
        </authorList>
    </citation>
    <scope>NUCLEOTIDE SEQUENCE [LARGE SCALE GENOMIC DNA]</scope>
</reference>
<reference evidence="1 4" key="3">
    <citation type="submission" date="2020-02" db="EMBL/GenBank/DDBJ databases">
        <title>Newly sequenced genome of strain CSTR1 showed variability in Candidatus Kuenenia stuttgartiensis genomes.</title>
        <authorList>
            <person name="Ding C."/>
            <person name="Adrian L."/>
        </authorList>
    </citation>
    <scope>NUCLEOTIDE SEQUENCE [LARGE SCALE GENOMIC DNA]</scope>
    <source>
        <strain evidence="1 4">CSTR1</strain>
    </source>
</reference>
<dbReference type="KEGG" id="kst:KSMBR1_3707"/>
<gene>
    <name evidence="1" type="ORF">KsCSTR_28500</name>
    <name evidence="2" type="ORF">KSMBR1_3707</name>
</gene>
<keyword evidence="3" id="KW-1185">Reference proteome</keyword>
<dbReference type="AlphaFoldDB" id="A0A2C9CKI2"/>
<proteinExistence type="predicted"/>
<evidence type="ECO:0000313" key="1">
    <source>
        <dbReference type="EMBL" id="QII12229.1"/>
    </source>
</evidence>
<evidence type="ECO:0000313" key="3">
    <source>
        <dbReference type="Proteomes" id="UP000221734"/>
    </source>
</evidence>
<evidence type="ECO:0000313" key="2">
    <source>
        <dbReference type="EMBL" id="SOH06180.1"/>
    </source>
</evidence>
<protein>
    <submittedName>
        <fullName evidence="2">Uncharacterized protein</fullName>
    </submittedName>
</protein>